<protein>
    <submittedName>
        <fullName evidence="1">Uncharacterized protein</fullName>
    </submittedName>
</protein>
<organism evidence="1 2">
    <name type="scientific">Panaeolus cyanescens</name>
    <dbReference type="NCBI Taxonomy" id="181874"/>
    <lineage>
        <taxon>Eukaryota</taxon>
        <taxon>Fungi</taxon>
        <taxon>Dikarya</taxon>
        <taxon>Basidiomycota</taxon>
        <taxon>Agaricomycotina</taxon>
        <taxon>Agaricomycetes</taxon>
        <taxon>Agaricomycetidae</taxon>
        <taxon>Agaricales</taxon>
        <taxon>Agaricineae</taxon>
        <taxon>Galeropsidaceae</taxon>
        <taxon>Panaeolus</taxon>
    </lineage>
</organism>
<dbReference type="InParanoid" id="A0A409VXN2"/>
<gene>
    <name evidence="1" type="ORF">CVT24_009948</name>
</gene>
<dbReference type="AlphaFoldDB" id="A0A409VXN2"/>
<accession>A0A409VXN2</accession>
<evidence type="ECO:0000313" key="1">
    <source>
        <dbReference type="EMBL" id="PPQ70993.1"/>
    </source>
</evidence>
<comment type="caution">
    <text evidence="1">The sequence shown here is derived from an EMBL/GenBank/DDBJ whole genome shotgun (WGS) entry which is preliminary data.</text>
</comment>
<dbReference type="Proteomes" id="UP000284842">
    <property type="component" value="Unassembled WGS sequence"/>
</dbReference>
<dbReference type="EMBL" id="NHTK01005932">
    <property type="protein sequence ID" value="PPQ70993.1"/>
    <property type="molecule type" value="Genomic_DNA"/>
</dbReference>
<evidence type="ECO:0000313" key="2">
    <source>
        <dbReference type="Proteomes" id="UP000284842"/>
    </source>
</evidence>
<sequence length="90" mass="9951">MSSSEPMKEPSKQTKNVLKAYHEAVNNPELEPMLNEQEAAAVSEVRAARTQEEWLAAIVSLNKALETRVPANEILKDKLPAEGYSKQVSS</sequence>
<reference evidence="1 2" key="1">
    <citation type="journal article" date="2018" name="Evol. Lett.">
        <title>Horizontal gene cluster transfer increased hallucinogenic mushroom diversity.</title>
        <authorList>
            <person name="Reynolds H.T."/>
            <person name="Vijayakumar V."/>
            <person name="Gluck-Thaler E."/>
            <person name="Korotkin H.B."/>
            <person name="Matheny P.B."/>
            <person name="Slot J.C."/>
        </authorList>
    </citation>
    <scope>NUCLEOTIDE SEQUENCE [LARGE SCALE GENOMIC DNA]</scope>
    <source>
        <strain evidence="1 2">2629</strain>
    </source>
</reference>
<proteinExistence type="predicted"/>
<keyword evidence="2" id="KW-1185">Reference proteome</keyword>
<name>A0A409VXN2_9AGAR</name>